<dbReference type="Pfam" id="PF13289">
    <property type="entry name" value="SIR2_2"/>
    <property type="match status" value="1"/>
</dbReference>
<dbReference type="CDD" id="cd01406">
    <property type="entry name" value="SIR2-like"/>
    <property type="match status" value="1"/>
</dbReference>
<evidence type="ECO:0000313" key="11">
    <source>
        <dbReference type="EMBL" id="VFK69098.1"/>
    </source>
</evidence>
<proteinExistence type="inferred from homology"/>
<dbReference type="SUPFAM" id="SSF52467">
    <property type="entry name" value="DHS-like NAD/FAD-binding domain"/>
    <property type="match status" value="1"/>
</dbReference>
<evidence type="ECO:0000256" key="4">
    <source>
        <dbReference type="ARBA" id="ARBA00034327"/>
    </source>
</evidence>
<keyword evidence="3" id="KW-0051">Antiviral defense</keyword>
<dbReference type="InterPro" id="IPR029035">
    <property type="entry name" value="DHS-like_NAD/FAD-binding_dom"/>
</dbReference>
<evidence type="ECO:0000256" key="3">
    <source>
        <dbReference type="ARBA" id="ARBA00023118"/>
    </source>
</evidence>
<dbReference type="EC" id="3.2.2.5" evidence="4"/>
<evidence type="ECO:0000256" key="2">
    <source>
        <dbReference type="ARBA" id="ARBA00023027"/>
    </source>
</evidence>
<sequence>MTPAAVFHAAWIEEAISIRKNTETTMTTWKPTREQSQFIKRYAEVLGSGDAALFAGARLSRAAGYVDWRALLKEIAIDLDPDIDRESDLVALAQYHLNEKRTRWRLNQAIVDKLAGSAIVTKAHRILARLPISTVWTTNYDQLLERSFEDAGKVVDLKLTQENLARTQRWRDVALYKMHGCVTQPHEAVLTKDDYERYEMTRPLFVESLKGDLIARSFLFLGFSFADPNIDYILSRVRVLLGANAREHFCVMRKPQRPNGADARQAEYEYEQRKTELRHADLLRFGIETVWVDEFDHIEPLLDALSSFIHRKSVFVSGAAHDPAPLGRDRLDGLARGIGMRLIGEGYNLVSGFGLGPGEQCVIGALRALYGIPKGDDLERLVVRPFPRVEPASQQIQNTHHREDLIARSGALVVLAGNRRQADADGVEASPGVLEEVDIALRAGKRVIPIGATGHAARKIWERAKTEPERYQPGIEAGEELTTLGDANATNEALTNALFTLLAKAEENVRL</sequence>
<dbReference type="PROSITE" id="PS50305">
    <property type="entry name" value="SIRTUIN"/>
    <property type="match status" value="1"/>
</dbReference>
<evidence type="ECO:0000256" key="6">
    <source>
        <dbReference type="ARBA" id="ARBA00035033"/>
    </source>
</evidence>
<gene>
    <name evidence="10" type="ORF">BECKUNK1418G_GA0071005_101749</name>
    <name evidence="11" type="ORF">BECKUNK1418H_GA0071006_101020</name>
</gene>
<dbReference type="InterPro" id="IPR041486">
    <property type="entry name" value="ThsA_STALD"/>
</dbReference>
<reference evidence="10" key="1">
    <citation type="submission" date="2019-02" db="EMBL/GenBank/DDBJ databases">
        <authorList>
            <person name="Gruber-Vodicka R. H."/>
            <person name="Seah K. B. B."/>
        </authorList>
    </citation>
    <scope>NUCLEOTIDE SEQUENCE</scope>
    <source>
        <strain evidence="11">BECK_BY19</strain>
        <strain evidence="10">BECK_BY8</strain>
    </source>
</reference>
<dbReference type="GO" id="GO:0003953">
    <property type="term" value="F:NAD+ nucleosidase activity"/>
    <property type="evidence" value="ECO:0007669"/>
    <property type="project" value="UniProtKB-EC"/>
</dbReference>
<dbReference type="InterPro" id="IPR026590">
    <property type="entry name" value="Ssirtuin_cat_dom"/>
</dbReference>
<dbReference type="GO" id="GO:0051607">
    <property type="term" value="P:defense response to virus"/>
    <property type="evidence" value="ECO:0007669"/>
    <property type="project" value="UniProtKB-KW"/>
</dbReference>
<dbReference type="Pfam" id="PF18185">
    <property type="entry name" value="STALD"/>
    <property type="match status" value="1"/>
</dbReference>
<keyword evidence="1" id="KW-0378">Hydrolase</keyword>
<evidence type="ECO:0000256" key="1">
    <source>
        <dbReference type="ARBA" id="ARBA00022801"/>
    </source>
</evidence>
<evidence type="ECO:0000256" key="8">
    <source>
        <dbReference type="PROSITE-ProRule" id="PRU00236"/>
    </source>
</evidence>
<dbReference type="EMBL" id="CAADGD010000010">
    <property type="protein sequence ID" value="VFK69098.1"/>
    <property type="molecule type" value="Genomic_DNA"/>
</dbReference>
<dbReference type="EMBL" id="CAADFZ010000017">
    <property type="protein sequence ID" value="VFK61490.1"/>
    <property type="molecule type" value="Genomic_DNA"/>
</dbReference>
<dbReference type="AlphaFoldDB" id="A0A451A636"/>
<feature type="domain" description="Deacetylase sirtuin-type" evidence="9">
    <location>
        <begin position="32"/>
        <end position="305"/>
    </location>
</feature>
<organism evidence="10">
    <name type="scientific">Candidatus Kentrum sp. UNK</name>
    <dbReference type="NCBI Taxonomy" id="2126344"/>
    <lineage>
        <taxon>Bacteria</taxon>
        <taxon>Pseudomonadati</taxon>
        <taxon>Pseudomonadota</taxon>
        <taxon>Gammaproteobacteria</taxon>
        <taxon>Candidatus Kentrum</taxon>
    </lineage>
</organism>
<name>A0A451A636_9GAMM</name>
<evidence type="ECO:0000259" key="9">
    <source>
        <dbReference type="PROSITE" id="PS50305"/>
    </source>
</evidence>
<accession>A0A451A636</accession>
<comment type="caution">
    <text evidence="8">Lacks conserved residue(s) required for the propagation of feature annotation.</text>
</comment>
<evidence type="ECO:0000313" key="10">
    <source>
        <dbReference type="EMBL" id="VFK61490.1"/>
    </source>
</evidence>
<comment type="catalytic activity">
    <reaction evidence="7">
        <text>NAD(+) + H2O = ADP-D-ribose + nicotinamide + H(+)</text>
        <dbReference type="Rhea" id="RHEA:16301"/>
        <dbReference type="ChEBI" id="CHEBI:15377"/>
        <dbReference type="ChEBI" id="CHEBI:15378"/>
        <dbReference type="ChEBI" id="CHEBI:17154"/>
        <dbReference type="ChEBI" id="CHEBI:57540"/>
        <dbReference type="ChEBI" id="CHEBI:57967"/>
        <dbReference type="EC" id="3.2.2.5"/>
    </reaction>
    <physiologicalReaction direction="left-to-right" evidence="7">
        <dbReference type="Rhea" id="RHEA:16302"/>
    </physiologicalReaction>
</comment>
<keyword evidence="2" id="KW-0520">NAD</keyword>
<comment type="similarity">
    <text evidence="5">Belongs to the soluble Thoeris ThsA family.</text>
</comment>
<protein>
    <recommendedName>
        <fullName evidence="6">NAD(+) hydrolase ThsA</fullName>
        <ecNumber evidence="4">3.2.2.5</ecNumber>
    </recommendedName>
</protein>
<evidence type="ECO:0000256" key="7">
    <source>
        <dbReference type="ARBA" id="ARBA00047575"/>
    </source>
</evidence>
<evidence type="ECO:0000256" key="5">
    <source>
        <dbReference type="ARBA" id="ARBA00035014"/>
    </source>
</evidence>